<dbReference type="GO" id="GO:0032177">
    <property type="term" value="C:cellular bud neck split septin rings"/>
    <property type="evidence" value="ECO:0007669"/>
    <property type="project" value="EnsemblFungi"/>
</dbReference>
<feature type="compositionally biased region" description="Polar residues" evidence="1">
    <location>
        <begin position="114"/>
        <end position="123"/>
    </location>
</feature>
<dbReference type="OrthoDB" id="4067583at2759"/>
<dbReference type="GO" id="GO:0005621">
    <property type="term" value="C:cellular bud scar"/>
    <property type="evidence" value="ECO:0007669"/>
    <property type="project" value="EnsemblFungi"/>
</dbReference>
<dbReference type="GO" id="GO:0032174">
    <property type="term" value="C:cellular bud neck septin collar"/>
    <property type="evidence" value="ECO:0007669"/>
    <property type="project" value="EnsemblFungi"/>
</dbReference>
<keyword evidence="3" id="KW-1185">Reference proteome</keyword>
<evidence type="ECO:0000256" key="1">
    <source>
        <dbReference type="SAM" id="MobiDB-lite"/>
    </source>
</evidence>
<dbReference type="Proteomes" id="UP000001640">
    <property type="component" value="Chromosome 3"/>
</dbReference>
<evidence type="ECO:0000313" key="3">
    <source>
        <dbReference type="Proteomes" id="UP000001640"/>
    </source>
</evidence>
<dbReference type="GO" id="GO:0045184">
    <property type="term" value="P:establishment of protein localization"/>
    <property type="evidence" value="ECO:0007669"/>
    <property type="project" value="EnsemblFungi"/>
</dbReference>
<evidence type="ECO:0008006" key="4">
    <source>
        <dbReference type="Google" id="ProtNLM"/>
    </source>
</evidence>
<dbReference type="RefSeq" id="XP_003675702.1">
    <property type="nucleotide sequence ID" value="XM_003675654.1"/>
</dbReference>
<protein>
    <recommendedName>
        <fullName evidence="4">Protein NBA1</fullName>
    </recommendedName>
</protein>
<feature type="region of interest" description="Disordered" evidence="1">
    <location>
        <begin position="1"/>
        <end position="73"/>
    </location>
</feature>
<proteinExistence type="predicted"/>
<reference evidence="2 3" key="1">
    <citation type="journal article" date="2011" name="Proc. Natl. Acad. Sci. U.S.A.">
        <title>Evolutionary erosion of yeast sex chromosomes by mating-type switching accidents.</title>
        <authorList>
            <person name="Gordon J.L."/>
            <person name="Armisen D."/>
            <person name="Proux-Wera E."/>
            <person name="Oheigeartaigh S.S."/>
            <person name="Byrne K.P."/>
            <person name="Wolfe K.H."/>
        </authorList>
    </citation>
    <scope>NUCLEOTIDE SEQUENCE [LARGE SCALE GENOMIC DNA]</scope>
    <source>
        <strain evidence="3">ATCC 76901 / BCRC 22586 / CBS 4309 / NBRC 1992 / NRRL Y-12630</strain>
    </source>
</reference>
<accession>G0VCX6</accession>
<feature type="region of interest" description="Disordered" evidence="1">
    <location>
        <begin position="114"/>
        <end position="185"/>
    </location>
</feature>
<dbReference type="HOGENOM" id="CLU_544174_0_0_1"/>
<dbReference type="GO" id="GO:1901900">
    <property type="term" value="P:regulation of protein localization to cell division site"/>
    <property type="evidence" value="ECO:0007669"/>
    <property type="project" value="EnsemblFungi"/>
</dbReference>
<dbReference type="AlphaFoldDB" id="G0VCX6"/>
<feature type="compositionally biased region" description="Basic residues" evidence="1">
    <location>
        <begin position="467"/>
        <end position="484"/>
    </location>
</feature>
<dbReference type="KEGG" id="ncs:NCAS_0C03470"/>
<dbReference type="GeneID" id="96902919"/>
<dbReference type="STRING" id="1064592.G0VCX6"/>
<dbReference type="EMBL" id="HE576754">
    <property type="protein sequence ID" value="CCC69337.1"/>
    <property type="molecule type" value="Genomic_DNA"/>
</dbReference>
<feature type="compositionally biased region" description="Polar residues" evidence="1">
    <location>
        <begin position="40"/>
        <end position="52"/>
    </location>
</feature>
<sequence length="563" mass="62289">MSLENYESPSKVSVNTQRLSQMIDSLQNEHDEEELLNLSRPASHSPTKQIPRSTPPHIDTTAALYPPRNSGLLRSPGGNVSLASMDNRSSMISNYSGVVHEGVEVSYVVKSQMSPSRATSNHEPTIPELPLLPNKEDGTEASSTDDVIIRSVPNAKPVGRFNSSSSLGNSQKERSSRQASVVKNQSLKLLTSPKRGFSSIGSGNLASESGSSYYHIPKDESQPLLGNTNVEQNSIRTVQESNVSLDEKDTISLASSVIPPLSTRNYETTEGILPVRSEINAYNPPVPPRSKDRPRSRLFIRGEDDEEFEDDTIESYKKNTAIDMNQPAGVYTSNIRDIQEPRLPYNTATSIASGVTNTNSESYYSAASYEDPEVEEQEASHSRASTNDEIYLSRALPNIPGPQRDETLKVPPSQEAPRTPKVKNNLKNVSALDKAQQYDDDDQYEDINDTVQSIENEDELPEIPTSRPHHNKDKKKSPKKKKQTKSGMASFDIDTLNQLLNVTKGTLIGSEFNNLGMKIEEKRALEKLVDSLSRLTADMVLDPDRFQEGLRRLEKATKALDGF</sequence>
<dbReference type="eggNOG" id="ENOG502R6DJ">
    <property type="taxonomic scope" value="Eukaryota"/>
</dbReference>
<dbReference type="GO" id="GO:0007120">
    <property type="term" value="P:axial cellular bud site selection"/>
    <property type="evidence" value="ECO:0007669"/>
    <property type="project" value="EnsemblFungi"/>
</dbReference>
<organism evidence="2 3">
    <name type="scientific">Naumovozyma castellii</name>
    <name type="common">Yeast</name>
    <name type="synonym">Saccharomyces castellii</name>
    <dbReference type="NCBI Taxonomy" id="27288"/>
    <lineage>
        <taxon>Eukaryota</taxon>
        <taxon>Fungi</taxon>
        <taxon>Dikarya</taxon>
        <taxon>Ascomycota</taxon>
        <taxon>Saccharomycotina</taxon>
        <taxon>Saccharomycetes</taxon>
        <taxon>Saccharomycetales</taxon>
        <taxon>Saccharomycetaceae</taxon>
        <taxon>Naumovozyma</taxon>
    </lineage>
</organism>
<dbReference type="InParanoid" id="G0VCX6"/>
<reference key="2">
    <citation type="submission" date="2011-08" db="EMBL/GenBank/DDBJ databases">
        <title>Genome sequence of Naumovozyma castellii.</title>
        <authorList>
            <person name="Gordon J.L."/>
            <person name="Armisen D."/>
            <person name="Proux-Wera E."/>
            <person name="OhEigeartaigh S.S."/>
            <person name="Byrne K.P."/>
            <person name="Wolfe K.H."/>
        </authorList>
    </citation>
    <scope>NUCLEOTIDE SEQUENCE</scope>
    <source>
        <strain>Type strain:CBS 4309</strain>
    </source>
</reference>
<feature type="region of interest" description="Disordered" evidence="1">
    <location>
        <begin position="365"/>
        <end position="489"/>
    </location>
</feature>
<name>G0VCX6_NAUCA</name>
<feature type="compositionally biased region" description="Polar residues" evidence="1">
    <location>
        <begin position="161"/>
        <end position="170"/>
    </location>
</feature>
<dbReference type="FunCoup" id="G0VCX6">
    <property type="interactions" value="116"/>
</dbReference>
<feature type="compositionally biased region" description="Polar residues" evidence="1">
    <location>
        <begin position="1"/>
        <end position="26"/>
    </location>
</feature>
<dbReference type="OMA" id="PGGHYKN"/>
<evidence type="ECO:0000313" key="2">
    <source>
        <dbReference type="EMBL" id="CCC69337.1"/>
    </source>
</evidence>
<gene>
    <name evidence="2" type="primary">NCAS0C03470</name>
    <name evidence="2" type="ordered locus">NCAS_0C03470</name>
</gene>
<feature type="compositionally biased region" description="Acidic residues" evidence="1">
    <location>
        <begin position="438"/>
        <end position="448"/>
    </location>
</feature>